<dbReference type="PROSITE" id="PS51061">
    <property type="entry name" value="R3H"/>
    <property type="match status" value="1"/>
</dbReference>
<reference evidence="5" key="1">
    <citation type="submission" date="2020-12" db="EMBL/GenBank/DDBJ databases">
        <title>Metabolic potential, ecology and presence of endohyphal bacteria is reflected in genomic diversity of Mucoromycotina.</title>
        <authorList>
            <person name="Muszewska A."/>
            <person name="Okrasinska A."/>
            <person name="Steczkiewicz K."/>
            <person name="Drgas O."/>
            <person name="Orlowska M."/>
            <person name="Perlinska-Lenart U."/>
            <person name="Aleksandrzak-Piekarczyk T."/>
            <person name="Szatraj K."/>
            <person name="Zielenkiewicz U."/>
            <person name="Pilsyk S."/>
            <person name="Malc E."/>
            <person name="Mieczkowski P."/>
            <person name="Kruszewska J.S."/>
            <person name="Biernat P."/>
            <person name="Pawlowska J."/>
        </authorList>
    </citation>
    <scope>NUCLEOTIDE SEQUENCE</scope>
    <source>
        <strain evidence="5">WA0000067209</strain>
    </source>
</reference>
<dbReference type="Proteomes" id="UP000654370">
    <property type="component" value="Unassembled WGS sequence"/>
</dbReference>
<feature type="compositionally biased region" description="Basic and acidic residues" evidence="2">
    <location>
        <begin position="170"/>
        <end position="179"/>
    </location>
</feature>
<protein>
    <recommendedName>
        <fullName evidence="7">R3H domain-containing protein 2</fullName>
    </recommendedName>
</protein>
<organism evidence="5 6">
    <name type="scientific">Mortierella isabellina</name>
    <name type="common">Filamentous fungus</name>
    <name type="synonym">Umbelopsis isabellina</name>
    <dbReference type="NCBI Taxonomy" id="91625"/>
    <lineage>
        <taxon>Eukaryota</taxon>
        <taxon>Fungi</taxon>
        <taxon>Fungi incertae sedis</taxon>
        <taxon>Mucoromycota</taxon>
        <taxon>Mucoromycotina</taxon>
        <taxon>Umbelopsidomycetes</taxon>
        <taxon>Umbelopsidales</taxon>
        <taxon>Umbelopsidaceae</taxon>
        <taxon>Umbelopsis</taxon>
    </lineage>
</organism>
<feature type="domain" description="SUZ" evidence="4">
    <location>
        <begin position="141"/>
        <end position="221"/>
    </location>
</feature>
<dbReference type="OrthoDB" id="278430at2759"/>
<evidence type="ECO:0000313" key="5">
    <source>
        <dbReference type="EMBL" id="KAG2178075.1"/>
    </source>
</evidence>
<keyword evidence="1" id="KW-0597">Phosphoprotein</keyword>
<dbReference type="InterPro" id="IPR001374">
    <property type="entry name" value="R3H_dom"/>
</dbReference>
<evidence type="ECO:0000256" key="2">
    <source>
        <dbReference type="SAM" id="MobiDB-lite"/>
    </source>
</evidence>
<feature type="compositionally biased region" description="Polar residues" evidence="2">
    <location>
        <begin position="416"/>
        <end position="434"/>
    </location>
</feature>
<dbReference type="Gene3D" id="3.30.1370.50">
    <property type="entry name" value="R3H-like domain"/>
    <property type="match status" value="1"/>
</dbReference>
<dbReference type="GO" id="GO:0003676">
    <property type="term" value="F:nucleic acid binding"/>
    <property type="evidence" value="ECO:0007669"/>
    <property type="project" value="UniProtKB-UniRule"/>
</dbReference>
<dbReference type="Pfam" id="PF01424">
    <property type="entry name" value="R3H"/>
    <property type="match status" value="1"/>
</dbReference>
<feature type="compositionally biased region" description="Polar residues" evidence="2">
    <location>
        <begin position="484"/>
        <end position="493"/>
    </location>
</feature>
<dbReference type="Pfam" id="PF12752">
    <property type="entry name" value="SUZ"/>
    <property type="match status" value="1"/>
</dbReference>
<dbReference type="PANTHER" id="PTHR15672">
    <property type="entry name" value="CAMP-REGULATED PHOSPHOPROTEIN 21 RELATED R3H DOMAIN CONTAINING PROTEIN"/>
    <property type="match status" value="1"/>
</dbReference>
<evidence type="ECO:0000256" key="1">
    <source>
        <dbReference type="ARBA" id="ARBA00022553"/>
    </source>
</evidence>
<dbReference type="InterPro" id="IPR036867">
    <property type="entry name" value="R3H_dom_sf"/>
</dbReference>
<name>A0A8H7PQJ3_MORIS</name>
<evidence type="ECO:0008006" key="7">
    <source>
        <dbReference type="Google" id="ProtNLM"/>
    </source>
</evidence>
<keyword evidence="6" id="KW-1185">Reference proteome</keyword>
<sequence>MSRSSSPSDEVPVDKFANLNIDASKVQQPTGEENKNDVSESSNSENDTNDDKQDVEEMANPALDAVILAALRKPQDRMFLLKLDLEFENFINNPARVRLDFPQMNSYQRLIVHRVATYFKLTHLFDPVRRSIYLCKNVSTEVPSVRFADLVEKEEEPVSTPKFQIMQRATSDRGHRKGDVSPGDGNLSSDGKNALNRKQMTLEERQVAYEEARARIFQDFGPNSAEGSEVEGDNSQASSNISSPAIKDAGKKISGRSSPVDNGDDAGTVRTTPNRGKPFTARTQSNSKRPSPRDKESNADGSPNPQNRLDPLNRFPPQPYIAQQPLHPAYQQQQQQQQSLAYNSRPFGYAPPYTSPVYDPYNGPQWAPGTDVNANPNFSNYWKQPRPQSAANSTVSPHLTSPSSSSLPPSQPLSRVWSSNTNASNDSWSPSSQEFPAIYNGQPQNLGMRPQRPNISPGTGGHFYNTNANYSNPNVPFQDRRSPINGQMNNGNGQPAGVWSNRPDNRDWGPLW</sequence>
<dbReference type="CDD" id="cd02642">
    <property type="entry name" value="R3H_encore_like"/>
    <property type="match status" value="1"/>
</dbReference>
<dbReference type="InterPro" id="IPR024771">
    <property type="entry name" value="SUZ"/>
</dbReference>
<evidence type="ECO:0000259" key="3">
    <source>
        <dbReference type="PROSITE" id="PS51061"/>
    </source>
</evidence>
<feature type="region of interest" description="Disordered" evidence="2">
    <location>
        <begin position="1"/>
        <end position="52"/>
    </location>
</feature>
<dbReference type="InterPro" id="IPR051937">
    <property type="entry name" value="R3H_domain_containing"/>
</dbReference>
<feature type="compositionally biased region" description="Low complexity" evidence="2">
    <location>
        <begin position="393"/>
        <end position="414"/>
    </location>
</feature>
<proteinExistence type="predicted"/>
<feature type="region of interest" description="Disordered" evidence="2">
    <location>
        <begin position="158"/>
        <end position="194"/>
    </location>
</feature>
<feature type="domain" description="R3H" evidence="3">
    <location>
        <begin position="77"/>
        <end position="140"/>
    </location>
</feature>
<dbReference type="EMBL" id="JAEPQZ010000008">
    <property type="protein sequence ID" value="KAG2178075.1"/>
    <property type="molecule type" value="Genomic_DNA"/>
</dbReference>
<feature type="region of interest" description="Disordered" evidence="2">
    <location>
        <begin position="221"/>
        <end position="347"/>
    </location>
</feature>
<dbReference type="SMART" id="SM00393">
    <property type="entry name" value="R3H"/>
    <property type="match status" value="1"/>
</dbReference>
<feature type="region of interest" description="Disordered" evidence="2">
    <location>
        <begin position="377"/>
        <end position="512"/>
    </location>
</feature>
<comment type="caution">
    <text evidence="5">The sequence shown here is derived from an EMBL/GenBank/DDBJ whole genome shotgun (WGS) entry which is preliminary data.</text>
</comment>
<feature type="compositionally biased region" description="Polar residues" evidence="2">
    <location>
        <begin position="233"/>
        <end position="243"/>
    </location>
</feature>
<feature type="compositionally biased region" description="Polar residues" evidence="2">
    <location>
        <begin position="377"/>
        <end position="392"/>
    </location>
</feature>
<evidence type="ECO:0000259" key="4">
    <source>
        <dbReference type="PROSITE" id="PS51673"/>
    </source>
</evidence>
<dbReference type="PROSITE" id="PS51673">
    <property type="entry name" value="SUZ"/>
    <property type="match status" value="1"/>
</dbReference>
<feature type="compositionally biased region" description="Basic and acidic residues" evidence="2">
    <location>
        <begin position="503"/>
        <end position="512"/>
    </location>
</feature>
<accession>A0A8H7PQJ3</accession>
<dbReference type="PANTHER" id="PTHR15672:SF8">
    <property type="entry name" value="PROTEIN ENCORE"/>
    <property type="match status" value="1"/>
</dbReference>
<evidence type="ECO:0000313" key="6">
    <source>
        <dbReference type="Proteomes" id="UP000654370"/>
    </source>
</evidence>
<dbReference type="AlphaFoldDB" id="A0A8H7PQJ3"/>
<gene>
    <name evidence="5" type="ORF">INT43_003328</name>
</gene>
<feature type="compositionally biased region" description="Polar residues" evidence="2">
    <location>
        <begin position="464"/>
        <end position="475"/>
    </location>
</feature>
<dbReference type="SUPFAM" id="SSF82708">
    <property type="entry name" value="R3H domain"/>
    <property type="match status" value="1"/>
</dbReference>